<keyword evidence="5" id="KW-0460">Magnesium</keyword>
<comment type="cofactor">
    <cofactor evidence="1">
        <name>Mg(2+)</name>
        <dbReference type="ChEBI" id="CHEBI:18420"/>
    </cofactor>
</comment>
<evidence type="ECO:0000256" key="1">
    <source>
        <dbReference type="ARBA" id="ARBA00001946"/>
    </source>
</evidence>
<dbReference type="PANTHER" id="PTHR12001">
    <property type="entry name" value="GERANYLGERANYL PYROPHOSPHATE SYNTHASE"/>
    <property type="match status" value="1"/>
</dbReference>
<dbReference type="GO" id="GO:0046872">
    <property type="term" value="F:metal ion binding"/>
    <property type="evidence" value="ECO:0007669"/>
    <property type="project" value="UniProtKB-KW"/>
</dbReference>
<accession>A0A6M5YQ42</accession>
<dbReference type="Gene3D" id="1.10.600.10">
    <property type="entry name" value="Farnesyl Diphosphate Synthase"/>
    <property type="match status" value="1"/>
</dbReference>
<dbReference type="GO" id="GO:0004337">
    <property type="term" value="F:(2E,6E)-farnesyl diphosphate synthase activity"/>
    <property type="evidence" value="ECO:0007669"/>
    <property type="project" value="UniProtKB-EC"/>
</dbReference>
<dbReference type="InterPro" id="IPR033749">
    <property type="entry name" value="Polyprenyl_synt_CS"/>
</dbReference>
<keyword evidence="8" id="KW-1185">Reference proteome</keyword>
<dbReference type="PANTHER" id="PTHR12001:SF69">
    <property type="entry name" value="ALL TRANS-POLYPRENYL-DIPHOSPHATE SYNTHASE PDSS1"/>
    <property type="match status" value="1"/>
</dbReference>
<reference evidence="8" key="1">
    <citation type="submission" date="2020-05" db="EMBL/GenBank/DDBJ databases">
        <title>Frigoriglobus tundricola gen. nov., sp. nov., a psychrotolerant cellulolytic planctomycete of the family Gemmataceae with two divergent copies of 16S rRNA gene.</title>
        <authorList>
            <person name="Kulichevskaya I.S."/>
            <person name="Ivanova A.A."/>
            <person name="Naumoff D.G."/>
            <person name="Beletsky A.V."/>
            <person name="Rijpstra W.I.C."/>
            <person name="Sinninghe Damste J.S."/>
            <person name="Mardanov A.V."/>
            <person name="Ravin N.V."/>
            <person name="Dedysh S.N."/>
        </authorList>
    </citation>
    <scope>NUCLEOTIDE SEQUENCE [LARGE SCALE GENOMIC DNA]</scope>
    <source>
        <strain evidence="8">PL17</strain>
    </source>
</reference>
<dbReference type="InterPro" id="IPR000092">
    <property type="entry name" value="Polyprenyl_synt"/>
</dbReference>
<gene>
    <name evidence="7" type="ORF">FTUN_3100</name>
</gene>
<name>A0A6M5YQ42_9BACT</name>
<keyword evidence="3 6" id="KW-0808">Transferase</keyword>
<evidence type="ECO:0000256" key="4">
    <source>
        <dbReference type="ARBA" id="ARBA00022723"/>
    </source>
</evidence>
<dbReference type="EMBL" id="CP053452">
    <property type="protein sequence ID" value="QJW95550.1"/>
    <property type="molecule type" value="Genomic_DNA"/>
</dbReference>
<dbReference type="Proteomes" id="UP000503447">
    <property type="component" value="Chromosome"/>
</dbReference>
<evidence type="ECO:0000313" key="7">
    <source>
        <dbReference type="EMBL" id="QJW95550.1"/>
    </source>
</evidence>
<dbReference type="AlphaFoldDB" id="A0A6M5YQ42"/>
<dbReference type="GO" id="GO:0008299">
    <property type="term" value="P:isoprenoid biosynthetic process"/>
    <property type="evidence" value="ECO:0007669"/>
    <property type="project" value="InterPro"/>
</dbReference>
<protein>
    <submittedName>
        <fullName evidence="7">(2E,6E)-farnesyl diphosphate synthase</fullName>
        <ecNumber evidence="7">2.5.1.10</ecNumber>
    </submittedName>
</protein>
<dbReference type="SFLD" id="SFLDS00005">
    <property type="entry name" value="Isoprenoid_Synthase_Type_I"/>
    <property type="match status" value="1"/>
</dbReference>
<evidence type="ECO:0000313" key="8">
    <source>
        <dbReference type="Proteomes" id="UP000503447"/>
    </source>
</evidence>
<dbReference type="CDD" id="cd00685">
    <property type="entry name" value="Trans_IPPS_HT"/>
    <property type="match status" value="1"/>
</dbReference>
<dbReference type="PROSITE" id="PS00723">
    <property type="entry name" value="POLYPRENYL_SYNTHASE_1"/>
    <property type="match status" value="1"/>
</dbReference>
<organism evidence="7 8">
    <name type="scientific">Frigoriglobus tundricola</name>
    <dbReference type="NCBI Taxonomy" id="2774151"/>
    <lineage>
        <taxon>Bacteria</taxon>
        <taxon>Pseudomonadati</taxon>
        <taxon>Planctomycetota</taxon>
        <taxon>Planctomycetia</taxon>
        <taxon>Gemmatales</taxon>
        <taxon>Gemmataceae</taxon>
        <taxon>Frigoriglobus</taxon>
    </lineage>
</organism>
<dbReference type="RefSeq" id="WP_227255021.1">
    <property type="nucleotide sequence ID" value="NZ_CP053452.2"/>
</dbReference>
<keyword evidence="4" id="KW-0479">Metal-binding</keyword>
<comment type="similarity">
    <text evidence="2 6">Belongs to the FPP/GGPP synthase family.</text>
</comment>
<dbReference type="SUPFAM" id="SSF48576">
    <property type="entry name" value="Terpenoid synthases"/>
    <property type="match status" value="1"/>
</dbReference>
<evidence type="ECO:0000256" key="5">
    <source>
        <dbReference type="ARBA" id="ARBA00022842"/>
    </source>
</evidence>
<dbReference type="InterPro" id="IPR008949">
    <property type="entry name" value="Isoprenoid_synthase_dom_sf"/>
</dbReference>
<evidence type="ECO:0000256" key="6">
    <source>
        <dbReference type="RuleBase" id="RU004466"/>
    </source>
</evidence>
<evidence type="ECO:0000256" key="2">
    <source>
        <dbReference type="ARBA" id="ARBA00006706"/>
    </source>
</evidence>
<dbReference type="KEGG" id="ftj:FTUN_3100"/>
<dbReference type="Pfam" id="PF00348">
    <property type="entry name" value="polyprenyl_synt"/>
    <property type="match status" value="1"/>
</dbReference>
<dbReference type="PROSITE" id="PS00444">
    <property type="entry name" value="POLYPRENYL_SYNTHASE_2"/>
    <property type="match status" value="1"/>
</dbReference>
<evidence type="ECO:0000256" key="3">
    <source>
        <dbReference type="ARBA" id="ARBA00022679"/>
    </source>
</evidence>
<sequence>MGTVMATVPPAVSGVAPASDPAPVARSATRAGPVFAPVAAEIAETDRIFDRTLAPHRGPFGPLIEHLRHYRGKRLRPALLLLTARAVGKVLPVHHTLAAAMEMIHTATLVHDDVLDEAELRRHAPTVNAGWGNKVSILLGDMLFTHAFHLTSTVDGRACQITGEVTNRVCAGELRQVTERGNLELTEADYFTIIDGKTAALTECCGRLGALYAGASEEVAAKLATYGRNLGLAFQIADDLLDLTGTEDAAGKTLGTDLEQQKLTLPVIHCLHRLAPAEAAKLRDLIRTGGDGLGLRVLAALEKTQSVAHAKRRADEFARAARQELECLPRSECRTILETVAEWSVRREK</sequence>
<dbReference type="EC" id="2.5.1.10" evidence="7"/>
<proteinExistence type="inferred from homology"/>